<accession>A0A7W7QH92</accession>
<dbReference type="GO" id="GO:0044208">
    <property type="term" value="P:'de novo' AMP biosynthetic process"/>
    <property type="evidence" value="ECO:0007669"/>
    <property type="project" value="UniProtKB-UniRule"/>
</dbReference>
<evidence type="ECO:0000313" key="8">
    <source>
        <dbReference type="EMBL" id="MBB4913031.1"/>
    </source>
</evidence>
<dbReference type="Gene3D" id="3.90.170.10">
    <property type="entry name" value="Adenylosuccinate Synthetase, subunit A, domain 3"/>
    <property type="match status" value="1"/>
</dbReference>
<feature type="active site" description="Proton donor" evidence="7">
    <location>
        <position position="41"/>
    </location>
</feature>
<protein>
    <recommendedName>
        <fullName evidence="7">Adenylosuccinate synthetase</fullName>
        <shortName evidence="7">AMPSase</shortName>
        <shortName evidence="7">AdSS</shortName>
        <ecNumber evidence="7">6.3.4.4</ecNumber>
    </recommendedName>
    <alternativeName>
        <fullName evidence="7">IMP--aspartate ligase</fullName>
    </alternativeName>
</protein>
<feature type="binding site" evidence="7">
    <location>
        <position position="13"/>
    </location>
    <ligand>
        <name>Mg(2+)</name>
        <dbReference type="ChEBI" id="CHEBI:18420"/>
    </ligand>
</feature>
<dbReference type="GO" id="GO:0005737">
    <property type="term" value="C:cytoplasm"/>
    <property type="evidence" value="ECO:0007669"/>
    <property type="project" value="UniProtKB-SubCell"/>
</dbReference>
<evidence type="ECO:0000256" key="4">
    <source>
        <dbReference type="ARBA" id="ARBA00022755"/>
    </source>
</evidence>
<dbReference type="InterPro" id="IPR042109">
    <property type="entry name" value="Adenylosuccinate_synth_dom1"/>
</dbReference>
<dbReference type="Pfam" id="PF00709">
    <property type="entry name" value="Adenylsucc_synt"/>
    <property type="match status" value="1"/>
</dbReference>
<feature type="binding site" description="in other chain" evidence="7">
    <location>
        <position position="210"/>
    </location>
    <ligand>
        <name>IMP</name>
        <dbReference type="ChEBI" id="CHEBI:58053"/>
        <note>ligand shared between dimeric partners</note>
    </ligand>
</feature>
<feature type="binding site" evidence="7">
    <location>
        <begin position="12"/>
        <end position="18"/>
    </location>
    <ligand>
        <name>GTP</name>
        <dbReference type="ChEBI" id="CHEBI:37565"/>
    </ligand>
</feature>
<feature type="binding site" evidence="7">
    <location>
        <begin position="302"/>
        <end position="304"/>
    </location>
    <ligand>
        <name>GTP</name>
        <dbReference type="ChEBI" id="CHEBI:37565"/>
    </ligand>
</feature>
<dbReference type="SMART" id="SM00788">
    <property type="entry name" value="Adenylsucc_synt"/>
    <property type="match status" value="1"/>
</dbReference>
<feature type="binding site" description="in other chain" evidence="7">
    <location>
        <position position="124"/>
    </location>
    <ligand>
        <name>IMP</name>
        <dbReference type="ChEBI" id="CHEBI:58053"/>
        <note>ligand shared between dimeric partners</note>
    </ligand>
</feature>
<dbReference type="EC" id="6.3.4.4" evidence="7"/>
<feature type="binding site" evidence="7">
    <location>
        <position position="138"/>
    </location>
    <ligand>
        <name>IMP</name>
        <dbReference type="ChEBI" id="CHEBI:58053"/>
        <note>ligand shared between dimeric partners</note>
    </ligand>
</feature>
<keyword evidence="3 7" id="KW-0547">Nucleotide-binding</keyword>
<evidence type="ECO:0000256" key="5">
    <source>
        <dbReference type="ARBA" id="ARBA00022842"/>
    </source>
</evidence>
<comment type="similarity">
    <text evidence="7">Belongs to the adenylosuccinate synthetase family.</text>
</comment>
<keyword evidence="1 7" id="KW-0436">Ligase</keyword>
<dbReference type="InterPro" id="IPR042110">
    <property type="entry name" value="Adenylosuccinate_synth_dom2"/>
</dbReference>
<gene>
    <name evidence="7" type="primary">purA</name>
    <name evidence="8" type="ORF">FHS44_000103</name>
</gene>
<feature type="active site" description="Proton acceptor" evidence="7">
    <location>
        <position position="13"/>
    </location>
</feature>
<dbReference type="SUPFAM" id="SSF52540">
    <property type="entry name" value="P-loop containing nucleoside triphosphate hydrolases"/>
    <property type="match status" value="1"/>
</dbReference>
<dbReference type="InterPro" id="IPR042111">
    <property type="entry name" value="Adenylosuccinate_synth_dom3"/>
</dbReference>
<dbReference type="Gene3D" id="3.40.440.10">
    <property type="entry name" value="Adenylosuccinate Synthetase, subunit A, domain 1"/>
    <property type="match status" value="2"/>
</dbReference>
<comment type="caution">
    <text evidence="8">The sequence shown here is derived from an EMBL/GenBank/DDBJ whole genome shotgun (WGS) entry which is preliminary data.</text>
</comment>
<dbReference type="GO" id="GO:0004019">
    <property type="term" value="F:adenylosuccinate synthase activity"/>
    <property type="evidence" value="ECO:0007669"/>
    <property type="project" value="UniProtKB-UniRule"/>
</dbReference>
<keyword evidence="9" id="KW-1185">Reference proteome</keyword>
<dbReference type="InterPro" id="IPR027417">
    <property type="entry name" value="P-loop_NTPase"/>
</dbReference>
<evidence type="ECO:0000256" key="7">
    <source>
        <dbReference type="HAMAP-Rule" id="MF_00011"/>
    </source>
</evidence>
<feature type="binding site" description="in other chain" evidence="7">
    <location>
        <position position="195"/>
    </location>
    <ligand>
        <name>IMP</name>
        <dbReference type="ChEBI" id="CHEBI:58053"/>
        <note>ligand shared between dimeric partners</note>
    </ligand>
</feature>
<proteinExistence type="inferred from homology"/>
<dbReference type="GO" id="GO:0000287">
    <property type="term" value="F:magnesium ion binding"/>
    <property type="evidence" value="ECO:0007669"/>
    <property type="project" value="UniProtKB-UniRule"/>
</dbReference>
<comment type="subunit">
    <text evidence="7">Homodimer.</text>
</comment>
<dbReference type="UniPathway" id="UPA00075">
    <property type="reaction ID" value="UER00335"/>
</dbReference>
<organism evidence="8 9">
    <name type="scientific">Streptosporangium saharense</name>
    <dbReference type="NCBI Taxonomy" id="1706840"/>
    <lineage>
        <taxon>Bacteria</taxon>
        <taxon>Bacillati</taxon>
        <taxon>Actinomycetota</taxon>
        <taxon>Actinomycetes</taxon>
        <taxon>Streptosporangiales</taxon>
        <taxon>Streptosporangiaceae</taxon>
        <taxon>Streptosporangium</taxon>
    </lineage>
</organism>
<feature type="binding site" evidence="7">
    <location>
        <begin position="365"/>
        <end position="367"/>
    </location>
    <ligand>
        <name>GTP</name>
        <dbReference type="ChEBI" id="CHEBI:37565"/>
    </ligand>
</feature>
<keyword evidence="4 7" id="KW-0658">Purine biosynthesis</keyword>
<dbReference type="GO" id="GO:0046040">
    <property type="term" value="P:IMP metabolic process"/>
    <property type="evidence" value="ECO:0007669"/>
    <property type="project" value="TreeGrafter"/>
</dbReference>
<dbReference type="RefSeq" id="WP_184711863.1">
    <property type="nucleotide sequence ID" value="NZ_JACHJP010000001.1"/>
</dbReference>
<dbReference type="PANTHER" id="PTHR11846:SF0">
    <property type="entry name" value="ADENYLOSUCCINATE SYNTHETASE"/>
    <property type="match status" value="1"/>
</dbReference>
<comment type="function">
    <text evidence="7">Plays an important role in the de novo pathway of purine nucleotide biosynthesis. Catalyzes the first committed step in the biosynthesis of AMP from IMP.</text>
</comment>
<dbReference type="HAMAP" id="MF_00011">
    <property type="entry name" value="Adenylosucc_synth"/>
    <property type="match status" value="1"/>
</dbReference>
<evidence type="ECO:0000256" key="3">
    <source>
        <dbReference type="ARBA" id="ARBA00022741"/>
    </source>
</evidence>
<comment type="cofactor">
    <cofactor evidence="7">
        <name>Mg(2+)</name>
        <dbReference type="ChEBI" id="CHEBI:18420"/>
    </cofactor>
    <text evidence="7">Binds 1 Mg(2+) ion per subunit.</text>
</comment>
<evidence type="ECO:0000256" key="1">
    <source>
        <dbReference type="ARBA" id="ARBA00022598"/>
    </source>
</evidence>
<dbReference type="GO" id="GO:0005525">
    <property type="term" value="F:GTP binding"/>
    <property type="evidence" value="ECO:0007669"/>
    <property type="project" value="UniProtKB-UniRule"/>
</dbReference>
<sequence length="393" mass="41723">MPVLAVLGAHWGDEGKGKIAAALSRDAHVCARFQGGPNAAHSVLAPGRTEPWVLRMVPSGILSGAVGVVGGGCVIEPRMLLNEVAALRAAFPDVTDRLRVSLRAHVITAEHREADRSGSGVGSTRMGVGLAYRDKAARTGLRVRDLLAGGDRLPADLRPVAEEFADLLGGCCVDEVTYLRDRLDAGARVVAEGAQGSRLDLDHGDYPYVTSSNTTVGAVLTGLGVGPRDIASVLLVTPAYVTKVGGGELPSRLYGELNAELQERGEELDRATDLMRDTGWLDVGWLRAACRLNQADGIVMTKFDVLAGFPSIGLYDEDRNPAVRMVPGWSAEDVATASGGSEAPYIAAYLAEVERRCATPVVAAGRGQGLDDWWWRGDEKDLWRSSDQAMVVG</sequence>
<comment type="catalytic activity">
    <reaction evidence="7">
        <text>IMP + L-aspartate + GTP = N(6)-(1,2-dicarboxyethyl)-AMP + GDP + phosphate + 2 H(+)</text>
        <dbReference type="Rhea" id="RHEA:15753"/>
        <dbReference type="ChEBI" id="CHEBI:15378"/>
        <dbReference type="ChEBI" id="CHEBI:29991"/>
        <dbReference type="ChEBI" id="CHEBI:37565"/>
        <dbReference type="ChEBI" id="CHEBI:43474"/>
        <dbReference type="ChEBI" id="CHEBI:57567"/>
        <dbReference type="ChEBI" id="CHEBI:58053"/>
        <dbReference type="ChEBI" id="CHEBI:58189"/>
        <dbReference type="EC" id="6.3.4.4"/>
    </reaction>
</comment>
<feature type="binding site" evidence="7">
    <location>
        <position position="276"/>
    </location>
    <ligand>
        <name>GTP</name>
        <dbReference type="ChEBI" id="CHEBI:37565"/>
    </ligand>
</feature>
<keyword evidence="2 7" id="KW-0479">Metal-binding</keyword>
<comment type="caution">
    <text evidence="7">Lacks conserved residue(s) required for the propagation of feature annotation.</text>
</comment>
<dbReference type="AlphaFoldDB" id="A0A7W7QH92"/>
<keyword evidence="7" id="KW-0963">Cytoplasm</keyword>
<dbReference type="Proteomes" id="UP000552644">
    <property type="component" value="Unassembled WGS sequence"/>
</dbReference>
<name>A0A7W7QH92_9ACTN</name>
<evidence type="ECO:0000256" key="2">
    <source>
        <dbReference type="ARBA" id="ARBA00022723"/>
    </source>
</evidence>
<evidence type="ECO:0000256" key="6">
    <source>
        <dbReference type="ARBA" id="ARBA00023134"/>
    </source>
</evidence>
<reference evidence="8 9" key="1">
    <citation type="submission" date="2020-08" db="EMBL/GenBank/DDBJ databases">
        <title>Genomic Encyclopedia of Type Strains, Phase III (KMG-III): the genomes of soil and plant-associated and newly described type strains.</title>
        <authorList>
            <person name="Whitman W."/>
        </authorList>
    </citation>
    <scope>NUCLEOTIDE SEQUENCE [LARGE SCALE GENOMIC DNA]</scope>
    <source>
        <strain evidence="8 9">CECT 8840</strain>
    </source>
</reference>
<evidence type="ECO:0000313" key="9">
    <source>
        <dbReference type="Proteomes" id="UP000552644"/>
    </source>
</evidence>
<dbReference type="EMBL" id="JACHJP010000001">
    <property type="protein sequence ID" value="MBB4913031.1"/>
    <property type="molecule type" value="Genomic_DNA"/>
</dbReference>
<dbReference type="Gene3D" id="1.10.300.10">
    <property type="entry name" value="Adenylosuccinate Synthetase, subunit A, domain 2"/>
    <property type="match status" value="2"/>
</dbReference>
<feature type="binding site" description="in other chain" evidence="7">
    <location>
        <begin position="13"/>
        <end position="16"/>
    </location>
    <ligand>
        <name>IMP</name>
        <dbReference type="ChEBI" id="CHEBI:58053"/>
        <note>ligand shared between dimeric partners</note>
    </ligand>
</feature>
<dbReference type="InterPro" id="IPR001114">
    <property type="entry name" value="Adenylosuccinate_synthetase"/>
</dbReference>
<dbReference type="PANTHER" id="PTHR11846">
    <property type="entry name" value="ADENYLOSUCCINATE SYNTHETASE"/>
    <property type="match status" value="1"/>
</dbReference>
<comment type="subcellular location">
    <subcellularLocation>
        <location evidence="7">Cytoplasm</location>
    </subcellularLocation>
</comment>
<keyword evidence="6 7" id="KW-0342">GTP-binding</keyword>
<comment type="pathway">
    <text evidence="7">Purine metabolism; AMP biosynthesis via de novo pathway; AMP from IMP: step 1/2.</text>
</comment>
<keyword evidence="5 7" id="KW-0460">Magnesium</keyword>